<reference evidence="2" key="1">
    <citation type="journal article" date="2015" name="PeerJ">
        <title>First genomic representation of candidate bacterial phylum KSB3 points to enhanced environmental sensing as a trigger of wastewater bulking.</title>
        <authorList>
            <person name="Sekiguchi Y."/>
            <person name="Ohashi A."/>
            <person name="Parks D.H."/>
            <person name="Yamauchi T."/>
            <person name="Tyson G.W."/>
            <person name="Hugenholtz P."/>
        </authorList>
    </citation>
    <scope>NUCLEOTIDE SEQUENCE [LARGE SCALE GENOMIC DNA]</scope>
</reference>
<dbReference type="STRING" id="1499966.U14_02507"/>
<dbReference type="InterPro" id="IPR050177">
    <property type="entry name" value="Lipid_A_modif_metabolic_enz"/>
</dbReference>
<dbReference type="Pfam" id="PF01370">
    <property type="entry name" value="Epimerase"/>
    <property type="match status" value="1"/>
</dbReference>
<proteinExistence type="predicted"/>
<evidence type="ECO:0000259" key="1">
    <source>
        <dbReference type="Pfam" id="PF01370"/>
    </source>
</evidence>
<dbReference type="SUPFAM" id="SSF51735">
    <property type="entry name" value="NAD(P)-binding Rossmann-fold domains"/>
    <property type="match status" value="1"/>
</dbReference>
<dbReference type="EMBL" id="DF820457">
    <property type="protein sequence ID" value="GAK51264.1"/>
    <property type="molecule type" value="Genomic_DNA"/>
</dbReference>
<evidence type="ECO:0000313" key="3">
    <source>
        <dbReference type="Proteomes" id="UP000030700"/>
    </source>
</evidence>
<dbReference type="Proteomes" id="UP000030700">
    <property type="component" value="Unassembled WGS sequence"/>
</dbReference>
<protein>
    <submittedName>
        <fullName evidence="2">NAD-dependent epimerase/dehydratase</fullName>
    </submittedName>
</protein>
<name>A0A081BLJ8_9BACT</name>
<organism evidence="2">
    <name type="scientific">Candidatus Moduliflexus flocculans</name>
    <dbReference type="NCBI Taxonomy" id="1499966"/>
    <lineage>
        <taxon>Bacteria</taxon>
        <taxon>Candidatus Moduliflexota</taxon>
        <taxon>Candidatus Moduliflexia</taxon>
        <taxon>Candidatus Moduliflexales</taxon>
        <taxon>Candidatus Moduliflexaceae</taxon>
    </lineage>
</organism>
<keyword evidence="3" id="KW-1185">Reference proteome</keyword>
<feature type="domain" description="NAD-dependent epimerase/dehydratase" evidence="1">
    <location>
        <begin position="27"/>
        <end position="240"/>
    </location>
</feature>
<gene>
    <name evidence="2" type="ORF">U14_02507</name>
</gene>
<dbReference type="PANTHER" id="PTHR43245">
    <property type="entry name" value="BIFUNCTIONAL POLYMYXIN RESISTANCE PROTEIN ARNA"/>
    <property type="match status" value="1"/>
</dbReference>
<dbReference type="Gene3D" id="3.40.50.720">
    <property type="entry name" value="NAD(P)-binding Rossmann-like Domain"/>
    <property type="match status" value="1"/>
</dbReference>
<dbReference type="HOGENOM" id="CLU_835936_0_0_0"/>
<dbReference type="InterPro" id="IPR001509">
    <property type="entry name" value="Epimerase_deHydtase"/>
</dbReference>
<dbReference type="InterPro" id="IPR036291">
    <property type="entry name" value="NAD(P)-bd_dom_sf"/>
</dbReference>
<evidence type="ECO:0000313" key="2">
    <source>
        <dbReference type="EMBL" id="GAK51264.1"/>
    </source>
</evidence>
<sequence>MYVKTIVSTYPTAHENSIFRGGSRMRIVVIGGSGHVGTYLIPRLVNAGHYVISVSRGKRQPYQPHQAWNEVEQVAIHRDLAEHEGTFGLQIQELNPDVVIDMICYTPQSAEHLVNALRGRVQHLLVCGTIWIHGRSIQVPTTEEQNRKPFGDYGLQKLRMTSFLLKEARLNKFPVTVLHPGHIVGPGWIPVNPLGNFNPSIFTKLARGEEIVLPTLGMETLHHVHADDVAQVFELALGHWGEVIGEDFHVVSDAAVTLRGYAEMVAFWFGKEANLKCGVGDEWKEGLSEDDIKTSLDHITRSHNCSIQKVKRAFGYQPRYTSFQAIYEALQWLLEQKVIVP</sequence>
<accession>A0A081BLJ8</accession>
<dbReference type="AlphaFoldDB" id="A0A081BLJ8"/>